<comment type="caution">
    <text evidence="2">The sequence shown here is derived from an EMBL/GenBank/DDBJ whole genome shotgun (WGS) entry which is preliminary data.</text>
</comment>
<dbReference type="EMBL" id="CAJOBC010160787">
    <property type="protein sequence ID" value="CAF4697140.1"/>
    <property type="molecule type" value="Genomic_DNA"/>
</dbReference>
<protein>
    <submittedName>
        <fullName evidence="2">Uncharacterized protein</fullName>
    </submittedName>
</protein>
<evidence type="ECO:0000313" key="2">
    <source>
        <dbReference type="EMBL" id="CAF4697140.1"/>
    </source>
</evidence>
<dbReference type="Proteomes" id="UP000681722">
    <property type="component" value="Unassembled WGS sequence"/>
</dbReference>
<name>A0A8S3AD84_9BILA</name>
<proteinExistence type="predicted"/>
<evidence type="ECO:0000256" key="1">
    <source>
        <dbReference type="SAM" id="Coils"/>
    </source>
</evidence>
<keyword evidence="1" id="KW-0175">Coiled coil</keyword>
<reference evidence="2" key="1">
    <citation type="submission" date="2021-02" db="EMBL/GenBank/DDBJ databases">
        <authorList>
            <person name="Nowell W R."/>
        </authorList>
    </citation>
    <scope>NUCLEOTIDE SEQUENCE</scope>
</reference>
<dbReference type="OrthoDB" id="7451790at2759"/>
<accession>A0A8S3AD84</accession>
<evidence type="ECO:0000313" key="3">
    <source>
        <dbReference type="Proteomes" id="UP000681722"/>
    </source>
</evidence>
<feature type="coiled-coil region" evidence="1">
    <location>
        <begin position="25"/>
        <end position="73"/>
    </location>
</feature>
<organism evidence="2 3">
    <name type="scientific">Didymodactylos carnosus</name>
    <dbReference type="NCBI Taxonomy" id="1234261"/>
    <lineage>
        <taxon>Eukaryota</taxon>
        <taxon>Metazoa</taxon>
        <taxon>Spiralia</taxon>
        <taxon>Gnathifera</taxon>
        <taxon>Rotifera</taxon>
        <taxon>Eurotatoria</taxon>
        <taxon>Bdelloidea</taxon>
        <taxon>Philodinida</taxon>
        <taxon>Philodinidae</taxon>
        <taxon>Didymodactylos</taxon>
    </lineage>
</organism>
<gene>
    <name evidence="2" type="ORF">SRO942_LOCUS51345</name>
</gene>
<sequence>MIVLWGLLDRDDTIKKICGEQIDRQKELEQQLNNEQALNYDLQEKYEKACEKRDAIKHDMHNLQQQLDKAKADYK</sequence>
<dbReference type="AlphaFoldDB" id="A0A8S3AD84"/>